<sequence>MGISTYAWGINASTPIITSPPSWISAIQLPPTATSWASYAAVGIVGYVSLCSALRFTRIKRLKRKLGFTDRASLSRMTIEEAQAIAKHAMYYEFPIFYDLSLRFALLKTYAVKNVAKTLVSVSDLAKTEQAPKRYLLLLFAQFRPHDDEFLKAVARMNFLHAPYIKSGKILNEDLLYVLWASMAEPVRFMRLYEWRALTDMEHAAVGALWKHIGDLMGIDYEVELGRNTWADGIEFMDHVTAWASAYEDKYMHPYPEVRKLGEVLMDLLLTSYPKFARPMTHQISLVLTGDRMRHAFGFPEPGVAITQFTYTLLLGRMLAMRFLSLPRFFPVSNLSEPDPKTGRMYHYQYMKEPWYNPPTWKARWGLEAWFFWIFGGILPGDKGAALKPEGFLFTDIGPKYRMGKGSEEIAKAGHLGKLRAADESPFTVIKKA</sequence>
<dbReference type="InterPro" id="IPR018713">
    <property type="entry name" value="MPAB/Lcp_cat_dom"/>
</dbReference>
<dbReference type="GO" id="GO:0016491">
    <property type="term" value="F:oxidoreductase activity"/>
    <property type="evidence" value="ECO:0007669"/>
    <property type="project" value="InterPro"/>
</dbReference>
<dbReference type="HOGENOM" id="CLU_039076_0_0_1"/>
<dbReference type="Proteomes" id="UP000029964">
    <property type="component" value="Unassembled WGS sequence"/>
</dbReference>
<keyword evidence="3" id="KW-1185">Reference proteome</keyword>
<organism evidence="2 3">
    <name type="scientific">Hapsidospora chrysogenum (strain ATCC 11550 / CBS 779.69 / DSM 880 / IAM 14645 / JCM 23072 / IMI 49137)</name>
    <name type="common">Acremonium chrysogenum</name>
    <dbReference type="NCBI Taxonomy" id="857340"/>
    <lineage>
        <taxon>Eukaryota</taxon>
        <taxon>Fungi</taxon>
        <taxon>Dikarya</taxon>
        <taxon>Ascomycota</taxon>
        <taxon>Pezizomycotina</taxon>
        <taxon>Sordariomycetes</taxon>
        <taxon>Hypocreomycetidae</taxon>
        <taxon>Hypocreales</taxon>
        <taxon>Bionectriaceae</taxon>
        <taxon>Hapsidospora</taxon>
    </lineage>
</organism>
<evidence type="ECO:0000313" key="3">
    <source>
        <dbReference type="Proteomes" id="UP000029964"/>
    </source>
</evidence>
<feature type="domain" description="ER-bound oxygenase mpaB/mpaB'/Rubber oxygenase catalytic" evidence="1">
    <location>
        <begin position="151"/>
        <end position="302"/>
    </location>
</feature>
<dbReference type="EMBL" id="JPKY01000001">
    <property type="protein sequence ID" value="KFH48917.1"/>
    <property type="molecule type" value="Genomic_DNA"/>
</dbReference>
<accession>A0A086THT5</accession>
<protein>
    <recommendedName>
        <fullName evidence="1">ER-bound oxygenase mpaB/mpaB'/Rubber oxygenase catalytic domain-containing protein</fullName>
    </recommendedName>
</protein>
<proteinExistence type="predicted"/>
<dbReference type="Pfam" id="PF09995">
    <property type="entry name" value="MPAB_Lcp_cat"/>
    <property type="match status" value="1"/>
</dbReference>
<dbReference type="PANTHER" id="PTHR36124:SF1">
    <property type="entry name" value="ER-BOUND OXYGENASE MPAB_MPAB'_RUBBER OXYGENASE CATALYTIC DOMAIN-CONTAINING PROTEIN"/>
    <property type="match status" value="1"/>
</dbReference>
<gene>
    <name evidence="2" type="ORF">ACRE_000660</name>
</gene>
<dbReference type="STRING" id="857340.A0A086THT5"/>
<comment type="caution">
    <text evidence="2">The sequence shown here is derived from an EMBL/GenBank/DDBJ whole genome shotgun (WGS) entry which is preliminary data.</text>
</comment>
<evidence type="ECO:0000259" key="1">
    <source>
        <dbReference type="Pfam" id="PF09995"/>
    </source>
</evidence>
<dbReference type="OrthoDB" id="545169at2759"/>
<dbReference type="InterPro" id="IPR046366">
    <property type="entry name" value="MPAB"/>
</dbReference>
<evidence type="ECO:0000313" key="2">
    <source>
        <dbReference type="EMBL" id="KFH48917.1"/>
    </source>
</evidence>
<dbReference type="AlphaFoldDB" id="A0A086THT5"/>
<dbReference type="PANTHER" id="PTHR36124">
    <property type="match status" value="1"/>
</dbReference>
<name>A0A086THT5_HAPC1</name>
<reference evidence="3" key="1">
    <citation type="journal article" date="2014" name="Genome Announc.">
        <title>Genome sequence and annotation of Acremonium chrysogenum, producer of the beta-lactam antibiotic cephalosporin C.</title>
        <authorList>
            <person name="Terfehr D."/>
            <person name="Dahlmann T.A."/>
            <person name="Specht T."/>
            <person name="Zadra I."/>
            <person name="Kuernsteiner H."/>
            <person name="Kueck U."/>
        </authorList>
    </citation>
    <scope>NUCLEOTIDE SEQUENCE [LARGE SCALE GENOMIC DNA]</scope>
    <source>
        <strain evidence="3">ATCC 11550 / CBS 779.69 / DSM 880 / IAM 14645 / JCM 23072 / IMI 49137</strain>
    </source>
</reference>